<feature type="compositionally biased region" description="Low complexity" evidence="1">
    <location>
        <begin position="60"/>
        <end position="99"/>
    </location>
</feature>
<feature type="chain" id="PRO_5013242121" description="DUF7029 domain-containing protein" evidence="2">
    <location>
        <begin position="26"/>
        <end position="575"/>
    </location>
</feature>
<dbReference type="OrthoDB" id="160645at2759"/>
<feature type="signal peptide" evidence="2">
    <location>
        <begin position="1"/>
        <end position="25"/>
    </location>
</feature>
<dbReference type="STRING" id="268505.A0A2A9PFZ8"/>
<comment type="caution">
    <text evidence="4">The sequence shown here is derived from an EMBL/GenBank/DDBJ whole genome shotgun (WGS) entry which is preliminary data.</text>
</comment>
<feature type="domain" description="DUF7029" evidence="3">
    <location>
        <begin position="142"/>
        <end position="234"/>
    </location>
</feature>
<feature type="region of interest" description="Disordered" evidence="1">
    <location>
        <begin position="43"/>
        <end position="101"/>
    </location>
</feature>
<proteinExistence type="predicted"/>
<dbReference type="Pfam" id="PF22974">
    <property type="entry name" value="DUF7029"/>
    <property type="match status" value="1"/>
</dbReference>
<evidence type="ECO:0000313" key="5">
    <source>
        <dbReference type="Proteomes" id="UP000037136"/>
    </source>
</evidence>
<sequence>MAPLSTTCALLGLIAAAAATAGALAGNSSALFHFPESGRIRAATSGRPSPLRVPSVPAGSSSSQMTVSVSSKPSPTSSPPVSGSPAATTTTTTTLLPSTHWDVDTKPAANVKPVPPGMASSPLFYGDAGASKAGHFAFLSYTFTKPSVNLDHADDAAVSVLDRGRLSVDFHTREAFQHAFDSWSVVHGLVLIVYADGCGSTQGERCFFDVDGLEVVSNSSRIIVRGRAAHPHQVSSGGETEWGWWTPHEKPSRLTKRRRSWKAFWAAAKRLFFSDLIGPSVSYGAEKTLSWALPNASSDAKTSWPLTNSPWGRDAVLLKAAGSPDANGTDPFLRVFCVQCGASGQARLAGRAAWSFQHGLTEGHMELRTDMAISLKVGIDARAGIRTEIDKHLMSTALPGLNFGPVAVEPHVSIRARAIVDTASQGRLLAGAEMGLRNAHAIVDLVGSSKRDMGGWKPYLEPVLEANGHVALSAVLGLPVAFECSLRIGPWSRMVAIVDEPSIGAKVQSLGAVQTSKKNSRFLAVGFHSQSACAGIDTQLSWRNFVSYRTNAAGQNDQSLFDSGRQRLAPKCIHA</sequence>
<reference evidence="4 5" key="2">
    <citation type="journal article" date="2017" name="Sci. Rep.">
        <title>Ant-infecting Ophiocordyceps genomes reveal a high diversity of potential behavioral manipulation genes and a possible major role for enterotoxins.</title>
        <authorList>
            <person name="de Bekker C."/>
            <person name="Ohm R.A."/>
            <person name="Evans H.C."/>
            <person name="Brachmann A."/>
            <person name="Hughes D.P."/>
        </authorList>
    </citation>
    <scope>NUCLEOTIDE SEQUENCE [LARGE SCALE GENOMIC DNA]</scope>
    <source>
        <strain evidence="4 5">SC16a</strain>
    </source>
</reference>
<dbReference type="AlphaFoldDB" id="A0A2A9PFZ8"/>
<dbReference type="Proteomes" id="UP000037136">
    <property type="component" value="Unassembled WGS sequence"/>
</dbReference>
<protein>
    <recommendedName>
        <fullName evidence="3">DUF7029 domain-containing protein</fullName>
    </recommendedName>
</protein>
<evidence type="ECO:0000256" key="2">
    <source>
        <dbReference type="SAM" id="SignalP"/>
    </source>
</evidence>
<gene>
    <name evidence="4" type="ORF">XA68_11680</name>
</gene>
<keyword evidence="5" id="KW-1185">Reference proteome</keyword>
<dbReference type="EMBL" id="LAZP02000162">
    <property type="protein sequence ID" value="PFH59941.1"/>
    <property type="molecule type" value="Genomic_DNA"/>
</dbReference>
<evidence type="ECO:0000313" key="4">
    <source>
        <dbReference type="EMBL" id="PFH59941.1"/>
    </source>
</evidence>
<dbReference type="InterPro" id="IPR054293">
    <property type="entry name" value="DUF7029"/>
</dbReference>
<organism evidence="4 5">
    <name type="scientific">Ophiocordyceps unilateralis</name>
    <name type="common">Zombie-ant fungus</name>
    <name type="synonym">Torrubia unilateralis</name>
    <dbReference type="NCBI Taxonomy" id="268505"/>
    <lineage>
        <taxon>Eukaryota</taxon>
        <taxon>Fungi</taxon>
        <taxon>Dikarya</taxon>
        <taxon>Ascomycota</taxon>
        <taxon>Pezizomycotina</taxon>
        <taxon>Sordariomycetes</taxon>
        <taxon>Hypocreomycetidae</taxon>
        <taxon>Hypocreales</taxon>
        <taxon>Ophiocordycipitaceae</taxon>
        <taxon>Ophiocordyceps</taxon>
    </lineage>
</organism>
<name>A0A2A9PFZ8_OPHUN</name>
<evidence type="ECO:0000256" key="1">
    <source>
        <dbReference type="SAM" id="MobiDB-lite"/>
    </source>
</evidence>
<keyword evidence="2" id="KW-0732">Signal</keyword>
<accession>A0A2A9PFZ8</accession>
<evidence type="ECO:0000259" key="3">
    <source>
        <dbReference type="Pfam" id="PF22974"/>
    </source>
</evidence>
<reference evidence="4 5" key="1">
    <citation type="journal article" date="2015" name="BMC Genomics">
        <title>Gene expression during zombie ant biting behavior reflects the complexity underlying fungal parasitic behavioral manipulation.</title>
        <authorList>
            <person name="de Bekker C."/>
            <person name="Ohm R.A."/>
            <person name="Loreto R.G."/>
            <person name="Sebastian A."/>
            <person name="Albert I."/>
            <person name="Merrow M."/>
            <person name="Brachmann A."/>
            <person name="Hughes D.P."/>
        </authorList>
    </citation>
    <scope>NUCLEOTIDE SEQUENCE [LARGE SCALE GENOMIC DNA]</scope>
    <source>
        <strain evidence="4 5">SC16a</strain>
    </source>
</reference>